<dbReference type="PANTHER" id="PTHR11880:SF8">
    <property type="entry name" value="SMALL RIBOSOMAL SUBUNIT PROTEIN US19M"/>
    <property type="match status" value="1"/>
</dbReference>
<dbReference type="GO" id="GO:0015935">
    <property type="term" value="C:small ribosomal subunit"/>
    <property type="evidence" value="ECO:0007669"/>
    <property type="project" value="InterPro"/>
</dbReference>
<evidence type="ECO:0000313" key="10">
    <source>
        <dbReference type="EMBL" id="TSC93919.1"/>
    </source>
</evidence>
<dbReference type="HAMAP" id="MF_00531">
    <property type="entry name" value="Ribosomal_uS19"/>
    <property type="match status" value="1"/>
</dbReference>
<dbReference type="AlphaFoldDB" id="A0A554LMS0"/>
<reference evidence="10 11" key="1">
    <citation type="submission" date="2017-07" db="EMBL/GenBank/DDBJ databases">
        <title>Mechanisms for carbon and nitrogen cycling indicate functional differentiation within the Candidate Phyla Radiation.</title>
        <authorList>
            <person name="Danczak R.E."/>
            <person name="Johnston M.D."/>
            <person name="Kenah C."/>
            <person name="Slattery M."/>
            <person name="Wrighton K.C."/>
            <person name="Wilkins M.J."/>
        </authorList>
    </citation>
    <scope>NUCLEOTIDE SEQUENCE [LARGE SCALE GENOMIC DNA]</scope>
    <source>
        <strain evidence="10">Licking1014_85</strain>
    </source>
</reference>
<dbReference type="InterPro" id="IPR005732">
    <property type="entry name" value="Ribosomal_uS19_bac-type"/>
</dbReference>
<evidence type="ECO:0000256" key="5">
    <source>
        <dbReference type="ARBA" id="ARBA00023274"/>
    </source>
</evidence>
<dbReference type="GO" id="GO:0019843">
    <property type="term" value="F:rRNA binding"/>
    <property type="evidence" value="ECO:0007669"/>
    <property type="project" value="UniProtKB-UniRule"/>
</dbReference>
<accession>A0A554LMS0</accession>
<dbReference type="PIRSF" id="PIRSF002144">
    <property type="entry name" value="Ribosomal_S19"/>
    <property type="match status" value="1"/>
</dbReference>
<keyword evidence="4 7" id="KW-0689">Ribosomal protein</keyword>
<dbReference type="SUPFAM" id="SSF54570">
    <property type="entry name" value="Ribosomal protein S19"/>
    <property type="match status" value="1"/>
</dbReference>
<keyword evidence="5 7" id="KW-0687">Ribonucleoprotein</keyword>
<dbReference type="Proteomes" id="UP000315589">
    <property type="component" value="Unassembled WGS sequence"/>
</dbReference>
<dbReference type="GO" id="GO:0005737">
    <property type="term" value="C:cytoplasm"/>
    <property type="evidence" value="ECO:0007669"/>
    <property type="project" value="UniProtKB-ARBA"/>
</dbReference>
<proteinExistence type="inferred from homology"/>
<comment type="caution">
    <text evidence="10">The sequence shown here is derived from an EMBL/GenBank/DDBJ whole genome shotgun (WGS) entry which is preliminary data.</text>
</comment>
<organism evidence="10 11">
    <name type="scientific">Candidatus Berkelbacteria bacterium Licking1014_85</name>
    <dbReference type="NCBI Taxonomy" id="2017148"/>
    <lineage>
        <taxon>Bacteria</taxon>
        <taxon>Candidatus Berkelbacteria</taxon>
    </lineage>
</organism>
<evidence type="ECO:0000256" key="9">
    <source>
        <dbReference type="SAM" id="MobiDB-lite"/>
    </source>
</evidence>
<dbReference type="InterPro" id="IPR002222">
    <property type="entry name" value="Ribosomal_uS19"/>
</dbReference>
<dbReference type="GO" id="GO:0003735">
    <property type="term" value="F:structural constituent of ribosome"/>
    <property type="evidence" value="ECO:0007669"/>
    <property type="project" value="InterPro"/>
</dbReference>
<evidence type="ECO:0000256" key="7">
    <source>
        <dbReference type="HAMAP-Rule" id="MF_00531"/>
    </source>
</evidence>
<evidence type="ECO:0000256" key="1">
    <source>
        <dbReference type="ARBA" id="ARBA00007345"/>
    </source>
</evidence>
<dbReference type="FunFam" id="3.30.860.10:FF:000001">
    <property type="entry name" value="30S ribosomal protein S19"/>
    <property type="match status" value="1"/>
</dbReference>
<dbReference type="PRINTS" id="PR00975">
    <property type="entry name" value="RIBOSOMALS19"/>
</dbReference>
<comment type="similarity">
    <text evidence="1 7 8">Belongs to the universal ribosomal protein uS19 family.</text>
</comment>
<evidence type="ECO:0000256" key="4">
    <source>
        <dbReference type="ARBA" id="ARBA00022980"/>
    </source>
</evidence>
<dbReference type="EMBL" id="VMGI01000007">
    <property type="protein sequence ID" value="TSC93919.1"/>
    <property type="molecule type" value="Genomic_DNA"/>
</dbReference>
<feature type="region of interest" description="Disordered" evidence="9">
    <location>
        <begin position="81"/>
        <end position="107"/>
    </location>
</feature>
<name>A0A554LMS0_9BACT</name>
<dbReference type="Pfam" id="PF00203">
    <property type="entry name" value="Ribosomal_S19"/>
    <property type="match status" value="1"/>
</dbReference>
<sequence>MSRSLKKGPYRDLKLSKKIEKYKNGEITGAIKTWSRASQIFPDMVNMTFKVHTGKEFHDVKITEDMIGFRLGEFAPTRKFRRHGGKLQKEQESKQNQKTVVPAEKTK</sequence>
<comment type="function">
    <text evidence="7">Protein S19 forms a complex with S13 that binds strongly to the 16S ribosomal RNA.</text>
</comment>
<dbReference type="PANTHER" id="PTHR11880">
    <property type="entry name" value="RIBOSOMAL PROTEIN S19P FAMILY MEMBER"/>
    <property type="match status" value="1"/>
</dbReference>
<evidence type="ECO:0000256" key="6">
    <source>
        <dbReference type="ARBA" id="ARBA00035163"/>
    </source>
</evidence>
<dbReference type="NCBIfam" id="TIGR01050">
    <property type="entry name" value="rpsS_bact"/>
    <property type="match status" value="1"/>
</dbReference>
<dbReference type="InterPro" id="IPR020934">
    <property type="entry name" value="Ribosomal_uS19_CS"/>
</dbReference>
<dbReference type="Gene3D" id="3.30.860.10">
    <property type="entry name" value="30s Ribosomal Protein S19, Chain A"/>
    <property type="match status" value="1"/>
</dbReference>
<dbReference type="GO" id="GO:0000028">
    <property type="term" value="P:ribosomal small subunit assembly"/>
    <property type="evidence" value="ECO:0007669"/>
    <property type="project" value="TreeGrafter"/>
</dbReference>
<keyword evidence="2 7" id="KW-0699">rRNA-binding</keyword>
<dbReference type="PROSITE" id="PS00323">
    <property type="entry name" value="RIBOSOMAL_S19"/>
    <property type="match status" value="1"/>
</dbReference>
<protein>
    <recommendedName>
        <fullName evidence="6 7">Small ribosomal subunit protein uS19</fullName>
    </recommendedName>
</protein>
<dbReference type="GO" id="GO:0006412">
    <property type="term" value="P:translation"/>
    <property type="evidence" value="ECO:0007669"/>
    <property type="project" value="UniProtKB-UniRule"/>
</dbReference>
<dbReference type="InterPro" id="IPR023575">
    <property type="entry name" value="Ribosomal_uS19_SF"/>
</dbReference>
<evidence type="ECO:0000256" key="3">
    <source>
        <dbReference type="ARBA" id="ARBA00022884"/>
    </source>
</evidence>
<gene>
    <name evidence="7" type="primary">rpsS</name>
    <name evidence="10" type="ORF">CEN91_88</name>
</gene>
<keyword evidence="3 7" id="KW-0694">RNA-binding</keyword>
<evidence type="ECO:0000256" key="8">
    <source>
        <dbReference type="RuleBase" id="RU003485"/>
    </source>
</evidence>
<evidence type="ECO:0000256" key="2">
    <source>
        <dbReference type="ARBA" id="ARBA00022730"/>
    </source>
</evidence>
<evidence type="ECO:0000313" key="11">
    <source>
        <dbReference type="Proteomes" id="UP000315589"/>
    </source>
</evidence>